<gene>
    <name evidence="1" type="ORF">LAJ60_07985</name>
</gene>
<dbReference type="AlphaFoldDB" id="A0A9Q9DMI0"/>
<dbReference type="Proteomes" id="UP001056980">
    <property type="component" value="Chromosome"/>
</dbReference>
<proteinExistence type="predicted"/>
<dbReference type="KEGG" id="btay:LAJ60_07985"/>
<sequence>MVRMIAFGLLCIIALPLYCLLRKRLQKILQGIDCTEVKPNMGERGTLVKDPYTGEYDVR</sequence>
<evidence type="ECO:0000313" key="2">
    <source>
        <dbReference type="Proteomes" id="UP001056980"/>
    </source>
</evidence>
<dbReference type="RefSeq" id="WP_078692037.1">
    <property type="nucleotide sequence ID" value="NZ_CADDYG010000002.1"/>
</dbReference>
<organism evidence="1 2">
    <name type="scientific">Bartonella taylorii</name>
    <dbReference type="NCBI Taxonomy" id="33046"/>
    <lineage>
        <taxon>Bacteria</taxon>
        <taxon>Pseudomonadati</taxon>
        <taxon>Pseudomonadota</taxon>
        <taxon>Alphaproteobacteria</taxon>
        <taxon>Hyphomicrobiales</taxon>
        <taxon>Bartonellaceae</taxon>
        <taxon>Bartonella</taxon>
    </lineage>
</organism>
<name>A0A9Q9DMI0_BARTA</name>
<evidence type="ECO:0000313" key="1">
    <source>
        <dbReference type="EMBL" id="USP02783.1"/>
    </source>
</evidence>
<reference evidence="1" key="1">
    <citation type="journal article" date="2022" name="Proc. Natl. Acad. Sci. U.S.A.">
        <title>Identification of the Bartonella autotransporter CFA as a protective antigen and hypervariable target of neutralizing antibodies in mice.</title>
        <authorList>
            <person name="Siewert L.K."/>
            <person name="Korotaev A."/>
            <person name="Sedzicki J."/>
            <person name="Fromm K."/>
            <person name="Pinschewer D.D."/>
            <person name="Dehio C."/>
        </authorList>
    </citation>
    <scope>NUCLEOTIDE SEQUENCE</scope>
    <source>
        <strain evidence="1">IBS296</strain>
    </source>
</reference>
<dbReference type="EMBL" id="CP083444">
    <property type="protein sequence ID" value="USP02783.1"/>
    <property type="molecule type" value="Genomic_DNA"/>
</dbReference>
<protein>
    <submittedName>
        <fullName evidence="1">Uncharacterized protein</fullName>
    </submittedName>
</protein>
<accession>A0A9Q9DMI0</accession>